<evidence type="ECO:0000256" key="2">
    <source>
        <dbReference type="SAM" id="Phobius"/>
    </source>
</evidence>
<dbReference type="PANTHER" id="PTHR16255">
    <property type="entry name" value="REQUIRED FOR MEIOTIC NUCLEAR DIVISION PROTEIN 1 HOMOLOG"/>
    <property type="match status" value="1"/>
</dbReference>
<dbReference type="VEuPathDB" id="FungiDB:GVI51_H00847"/>
<keyword evidence="2" id="KW-0812">Transmembrane</keyword>
<dbReference type="EMBL" id="LLZZ01000148">
    <property type="protein sequence ID" value="KTA99085.1"/>
    <property type="molecule type" value="Genomic_DNA"/>
</dbReference>
<protein>
    <submittedName>
        <fullName evidence="4">MIOREX complex component 10</fullName>
    </submittedName>
</protein>
<accession>A0A0W0EKT7</accession>
<dbReference type="Pfam" id="PF02582">
    <property type="entry name" value="DUF155"/>
    <property type="match status" value="1"/>
</dbReference>
<sequence>MTNIDSYGVKTTKFTKGIANPTRYLRRSFVPRSKKVNAVDTESEDDKFESSILKTLVIKPCTTVTTGERYDLGKCLEILNINGFQPSNLIPGEIVSFNYRTNGIDGTIMILGQTGSVVCWGVDERTALIEIVPLISEATVNKLEVEEYETEDMDYIEIESAEDLENLRSHSGIQSDPKTNSRLIGDVILINSIEKSEGILDKAAFSSGLSRSTALAVLENAMERHISNTRIITEKISTGIKLKVKESDALKSIGRLFLIRGRLNLYSELIETPDLYWSEPELEIIFKDVSRYLDISPRINILNSKLDYSTDECRAILSLLNERNSSFLEWIIIYLITFEVIFELFHFYKSNQESTKRVEVD</sequence>
<dbReference type="Proteomes" id="UP000054886">
    <property type="component" value="Unassembled WGS sequence"/>
</dbReference>
<evidence type="ECO:0000259" key="3">
    <source>
        <dbReference type="Pfam" id="PF02582"/>
    </source>
</evidence>
<dbReference type="GO" id="GO:0070131">
    <property type="term" value="P:positive regulation of mitochondrial translation"/>
    <property type="evidence" value="ECO:0007669"/>
    <property type="project" value="TreeGrafter"/>
</dbReference>
<name>A0A0W0EKT7_CANGB</name>
<feature type="domain" description="DUF155" evidence="3">
    <location>
        <begin position="111"/>
        <end position="303"/>
    </location>
</feature>
<evidence type="ECO:0000313" key="4">
    <source>
        <dbReference type="EMBL" id="KTA99085.1"/>
    </source>
</evidence>
<reference evidence="4 5" key="1">
    <citation type="submission" date="2015-10" db="EMBL/GenBank/DDBJ databases">
        <title>Draft genomes sequences of Candida glabrata isolates 1A, 1B, 2A, 2B, 3A and 3B.</title>
        <authorList>
            <person name="Haavelsrud O.E."/>
            <person name="Gaustad P."/>
        </authorList>
    </citation>
    <scope>NUCLEOTIDE SEQUENCE [LARGE SCALE GENOMIC DNA]</scope>
    <source>
        <strain evidence="4">910700640</strain>
    </source>
</reference>
<dbReference type="VEuPathDB" id="FungiDB:CAGL0H01045g"/>
<evidence type="ECO:0000313" key="5">
    <source>
        <dbReference type="Proteomes" id="UP000054886"/>
    </source>
</evidence>
<evidence type="ECO:0000256" key="1">
    <source>
        <dbReference type="ARBA" id="ARBA00008306"/>
    </source>
</evidence>
<feature type="transmembrane region" description="Helical" evidence="2">
    <location>
        <begin position="327"/>
        <end position="348"/>
    </location>
</feature>
<dbReference type="PANTHER" id="PTHR16255:SF1">
    <property type="entry name" value="REQUIRED FOR MEIOTIC NUCLEAR DIVISION PROTEIN 1 HOMOLOG"/>
    <property type="match status" value="1"/>
</dbReference>
<gene>
    <name evidence="4" type="ORF">AO440_001944</name>
</gene>
<dbReference type="InterPro" id="IPR051624">
    <property type="entry name" value="RMD1/Sad1-interacting"/>
</dbReference>
<dbReference type="VEuPathDB" id="FungiDB:B1J91_H01045g"/>
<dbReference type="VEuPathDB" id="FungiDB:GWK60_H00847"/>
<keyword evidence="2" id="KW-0472">Membrane</keyword>
<dbReference type="InterPro" id="IPR003734">
    <property type="entry name" value="DUF155"/>
</dbReference>
<comment type="similarity">
    <text evidence="1">Belongs to the RMD1/sif2 family.</text>
</comment>
<keyword evidence="2" id="KW-1133">Transmembrane helix</keyword>
<dbReference type="AlphaFoldDB" id="A0A0W0EKT7"/>
<organism evidence="4 5">
    <name type="scientific">Candida glabrata</name>
    <name type="common">Yeast</name>
    <name type="synonym">Torulopsis glabrata</name>
    <dbReference type="NCBI Taxonomy" id="5478"/>
    <lineage>
        <taxon>Eukaryota</taxon>
        <taxon>Fungi</taxon>
        <taxon>Dikarya</taxon>
        <taxon>Ascomycota</taxon>
        <taxon>Saccharomycotina</taxon>
        <taxon>Saccharomycetes</taxon>
        <taxon>Saccharomycetales</taxon>
        <taxon>Saccharomycetaceae</taxon>
        <taxon>Nakaseomyces</taxon>
    </lineage>
</organism>
<comment type="caution">
    <text evidence="4">The sequence shown here is derived from an EMBL/GenBank/DDBJ whole genome shotgun (WGS) entry which is preliminary data.</text>
</comment>
<dbReference type="GO" id="GO:0005743">
    <property type="term" value="C:mitochondrial inner membrane"/>
    <property type="evidence" value="ECO:0007669"/>
    <property type="project" value="EnsemblFungi"/>
</dbReference>
<proteinExistence type="inferred from homology"/>